<dbReference type="GeneID" id="43594708"/>
<feature type="region of interest" description="Disordered" evidence="2">
    <location>
        <begin position="448"/>
        <end position="493"/>
    </location>
</feature>
<feature type="region of interest" description="Disordered" evidence="2">
    <location>
        <begin position="77"/>
        <end position="111"/>
    </location>
</feature>
<evidence type="ECO:0000313" key="3">
    <source>
        <dbReference type="EMBL" id="RDL41880.1"/>
    </source>
</evidence>
<feature type="region of interest" description="Disordered" evidence="2">
    <location>
        <begin position="313"/>
        <end position="405"/>
    </location>
</feature>
<dbReference type="RefSeq" id="XP_031874536.1">
    <property type="nucleotide sequence ID" value="XM_032010482.1"/>
</dbReference>
<name>A0A370U271_9HELO</name>
<sequence length="513" mass="56182">MSSQSSFEGISPLDAPSTPQNANIGLPAGQQIHRSASPTASLTAAPGTASLLTSSMTPPPSSQNINSRNAITANRISATPEPPILTSPPPTLLNGAKREAHVGPPVKPTSEQLANASPEMLREMLEAALAENARLDAAACEARMSAAHYKLQHNLLTIESEEAIKHLEVEHEMTLREVELLQHRVQDAQDPPALEHYRNRCRQVEAECRKLADDLRKAKKIIIWKEDDVADLQGEVRQLRERISLNRKHINEMRSPGGIFHNPSLHNSPTTPKQYRSTPKHTPMTGRSIRQARDHSQEPFAALLLADRVLSQENNSAPSTPIVNRRPDHRTPNRHNRGVQSLSSLPATPGSARPATSNSTLLPSAQFSPQAEERVATAFASGMSQYPRERRRKSRDSTISASDTEEIARAAVNAYREVSPDIQESQASQSATEMLRLDPRESFEVAASRTSTPIPTGDKHSSLQQTKIFGSVTKSVPEKRKRRDDEHSSDYTIKKARAAGNVGLGIGFDGTRA</sequence>
<protein>
    <submittedName>
        <fullName evidence="3">Uncharacterized protein</fullName>
    </submittedName>
</protein>
<keyword evidence="4" id="KW-1185">Reference proteome</keyword>
<keyword evidence="1" id="KW-0175">Coiled coil</keyword>
<dbReference type="EMBL" id="NPIC01000001">
    <property type="protein sequence ID" value="RDL41880.1"/>
    <property type="molecule type" value="Genomic_DNA"/>
</dbReference>
<reference evidence="3 4" key="1">
    <citation type="journal article" date="2018" name="IMA Fungus">
        <title>IMA Genome-F 9: Draft genome sequence of Annulohypoxylon stygium, Aspergillus mulundensis, Berkeleyomyces basicola (syn. Thielaviopsis basicola), Ceratocystis smalleyi, two Cercospora beticola strains, Coleophoma cylindrospora, Fusarium fracticaudum, Phialophora cf. hyalina, and Morchella septimelata.</title>
        <authorList>
            <person name="Wingfield B.D."/>
            <person name="Bills G.F."/>
            <person name="Dong Y."/>
            <person name="Huang W."/>
            <person name="Nel W.J."/>
            <person name="Swalarsk-Parry B.S."/>
            <person name="Vaghefi N."/>
            <person name="Wilken P.M."/>
            <person name="An Z."/>
            <person name="de Beer Z.W."/>
            <person name="De Vos L."/>
            <person name="Chen L."/>
            <person name="Duong T.A."/>
            <person name="Gao Y."/>
            <person name="Hammerbacher A."/>
            <person name="Kikkert J.R."/>
            <person name="Li Y."/>
            <person name="Li H."/>
            <person name="Li K."/>
            <person name="Li Q."/>
            <person name="Liu X."/>
            <person name="Ma X."/>
            <person name="Naidoo K."/>
            <person name="Pethybridge S.J."/>
            <person name="Sun J."/>
            <person name="Steenkamp E.T."/>
            <person name="van der Nest M.A."/>
            <person name="van Wyk S."/>
            <person name="Wingfield M.J."/>
            <person name="Xiong C."/>
            <person name="Yue Q."/>
            <person name="Zhang X."/>
        </authorList>
    </citation>
    <scope>NUCLEOTIDE SEQUENCE [LARGE SCALE GENOMIC DNA]</scope>
    <source>
        <strain evidence="3 4">BP 5553</strain>
    </source>
</reference>
<feature type="region of interest" description="Disordered" evidence="2">
    <location>
        <begin position="1"/>
        <end position="45"/>
    </location>
</feature>
<feature type="region of interest" description="Disordered" evidence="2">
    <location>
        <begin position="254"/>
        <end position="291"/>
    </location>
</feature>
<feature type="compositionally biased region" description="Basic and acidic residues" evidence="2">
    <location>
        <begin position="483"/>
        <end position="493"/>
    </location>
</feature>
<feature type="coiled-coil region" evidence="1">
    <location>
        <begin position="164"/>
        <end position="221"/>
    </location>
</feature>
<organism evidence="3 4">
    <name type="scientific">Venustampulla echinocandica</name>
    <dbReference type="NCBI Taxonomy" id="2656787"/>
    <lineage>
        <taxon>Eukaryota</taxon>
        <taxon>Fungi</taxon>
        <taxon>Dikarya</taxon>
        <taxon>Ascomycota</taxon>
        <taxon>Pezizomycotina</taxon>
        <taxon>Leotiomycetes</taxon>
        <taxon>Helotiales</taxon>
        <taxon>Pleuroascaceae</taxon>
        <taxon>Venustampulla</taxon>
    </lineage>
</organism>
<feature type="compositionally biased region" description="Polar residues" evidence="2">
    <location>
        <begin position="354"/>
        <end position="369"/>
    </location>
</feature>
<proteinExistence type="predicted"/>
<gene>
    <name evidence="3" type="ORF">BP5553_01859</name>
</gene>
<dbReference type="Proteomes" id="UP000254866">
    <property type="component" value="Unassembled WGS sequence"/>
</dbReference>
<feature type="compositionally biased region" description="Low complexity" evidence="2">
    <location>
        <begin position="35"/>
        <end position="45"/>
    </location>
</feature>
<feature type="compositionally biased region" description="Polar residues" evidence="2">
    <location>
        <begin position="313"/>
        <end position="322"/>
    </location>
</feature>
<dbReference type="OrthoDB" id="5404651at2759"/>
<dbReference type="AlphaFoldDB" id="A0A370U271"/>
<evidence type="ECO:0000256" key="2">
    <source>
        <dbReference type="SAM" id="MobiDB-lite"/>
    </source>
</evidence>
<comment type="caution">
    <text evidence="3">The sequence shown here is derived from an EMBL/GenBank/DDBJ whole genome shotgun (WGS) entry which is preliminary data.</text>
</comment>
<evidence type="ECO:0000256" key="1">
    <source>
        <dbReference type="SAM" id="Coils"/>
    </source>
</evidence>
<feature type="compositionally biased region" description="Polar residues" evidence="2">
    <location>
        <begin position="462"/>
        <end position="474"/>
    </location>
</feature>
<feature type="compositionally biased region" description="Pro residues" evidence="2">
    <location>
        <begin position="80"/>
        <end position="91"/>
    </location>
</feature>
<feature type="compositionally biased region" description="Polar residues" evidence="2">
    <location>
        <begin position="264"/>
        <end position="277"/>
    </location>
</feature>
<dbReference type="STRING" id="2656787.A0A370U271"/>
<accession>A0A370U271</accession>
<evidence type="ECO:0000313" key="4">
    <source>
        <dbReference type="Proteomes" id="UP000254866"/>
    </source>
</evidence>